<dbReference type="FunFam" id="1.25.40.10:FF:001920">
    <property type="entry name" value="Pentatricopeptide (PPR) repeat-containing protein-like"/>
    <property type="match status" value="1"/>
</dbReference>
<dbReference type="PANTHER" id="PTHR47926:SF452">
    <property type="entry name" value="PENTATRICOPEPTIDE REPEAT-CONTAINING PROTEIN"/>
    <property type="match status" value="1"/>
</dbReference>
<keyword evidence="1" id="KW-0677">Repeat</keyword>
<dbReference type="InterPro" id="IPR046848">
    <property type="entry name" value="E_motif"/>
</dbReference>
<dbReference type="Pfam" id="PF01535">
    <property type="entry name" value="PPR"/>
    <property type="match status" value="4"/>
</dbReference>
<feature type="repeat" description="PPR" evidence="3">
    <location>
        <begin position="467"/>
        <end position="501"/>
    </location>
</feature>
<name>A0A2R4QNA5_9POAL</name>
<dbReference type="PROSITE" id="PS51375">
    <property type="entry name" value="PPR"/>
    <property type="match status" value="4"/>
</dbReference>
<organism evidence="5">
    <name type="scientific">Saccharum hybrid cultivar SP80-3280</name>
    <dbReference type="NCBI Taxonomy" id="193079"/>
    <lineage>
        <taxon>Eukaryota</taxon>
        <taxon>Viridiplantae</taxon>
        <taxon>Streptophyta</taxon>
        <taxon>Embryophyta</taxon>
        <taxon>Tracheophyta</taxon>
        <taxon>Spermatophyta</taxon>
        <taxon>Magnoliopsida</taxon>
        <taxon>Liliopsida</taxon>
        <taxon>Poales</taxon>
        <taxon>Poaceae</taxon>
        <taxon>PACMAD clade</taxon>
        <taxon>Panicoideae</taxon>
        <taxon>Andropogonodae</taxon>
        <taxon>Andropogoneae</taxon>
        <taxon>Saccharinae</taxon>
        <taxon>Saccharum</taxon>
        <taxon>Saccharum officinarum species complex</taxon>
    </lineage>
</organism>
<dbReference type="InterPro" id="IPR002885">
    <property type="entry name" value="PPR_rpt"/>
</dbReference>
<evidence type="ECO:0000256" key="4">
    <source>
        <dbReference type="SAM" id="MobiDB-lite"/>
    </source>
</evidence>
<dbReference type="Gene3D" id="1.25.40.10">
    <property type="entry name" value="Tetratricopeptide repeat domain"/>
    <property type="match status" value="3"/>
</dbReference>
<proteinExistence type="predicted"/>
<evidence type="ECO:0000256" key="1">
    <source>
        <dbReference type="ARBA" id="ARBA00022737"/>
    </source>
</evidence>
<dbReference type="Pfam" id="PF13041">
    <property type="entry name" value="PPR_2"/>
    <property type="match status" value="3"/>
</dbReference>
<feature type="repeat" description="PPR" evidence="3">
    <location>
        <begin position="365"/>
        <end position="399"/>
    </location>
</feature>
<evidence type="ECO:0000256" key="3">
    <source>
        <dbReference type="PROSITE-ProRule" id="PRU00708"/>
    </source>
</evidence>
<feature type="region of interest" description="Disordered" evidence="4">
    <location>
        <begin position="1"/>
        <end position="22"/>
    </location>
</feature>
<dbReference type="InterPro" id="IPR011990">
    <property type="entry name" value="TPR-like_helical_dom_sf"/>
</dbReference>
<dbReference type="GO" id="GO:0003723">
    <property type="term" value="F:RNA binding"/>
    <property type="evidence" value="ECO:0007669"/>
    <property type="project" value="InterPro"/>
</dbReference>
<dbReference type="NCBIfam" id="TIGR00756">
    <property type="entry name" value="PPR"/>
    <property type="match status" value="4"/>
</dbReference>
<reference evidence="5" key="1">
    <citation type="journal article" date="2018" name="Front. Plant Sci.">
        <title>"Targeted Sequencing by Gene Synteny," a New Strategy for Polyploid Species: Sequencing and Physical Structure of a Complex Sugarcane Region.</title>
        <authorList>
            <person name="Mancini M.C."/>
            <person name="Cardoso-Silva C.B."/>
            <person name="Sforca D.A."/>
            <person name="Pereira de Souza A."/>
        </authorList>
    </citation>
    <scope>NUCLEOTIDE SEQUENCE</scope>
    <source>
        <strain evidence="5">Shy3280Sca009</strain>
    </source>
</reference>
<keyword evidence="2" id="KW-0809">Transit peptide</keyword>
<accession>A0A2R4QNA5</accession>
<evidence type="ECO:0000313" key="5">
    <source>
        <dbReference type="EMBL" id="AVY91695.1"/>
    </source>
</evidence>
<dbReference type="FunFam" id="1.25.40.10:FF:001360">
    <property type="entry name" value="Pentatricopeptide (PPR) repeat-containing protein-like"/>
    <property type="match status" value="1"/>
</dbReference>
<gene>
    <name evidence="5" type="ORF">Shy3280Sca009_060</name>
</gene>
<feature type="repeat" description="PPR" evidence="3">
    <location>
        <begin position="119"/>
        <end position="153"/>
    </location>
</feature>
<dbReference type="FunFam" id="1.25.40.10:FF:002294">
    <property type="entry name" value="Pentatricopeptide (PPR) repeat-containing protein-like"/>
    <property type="match status" value="1"/>
</dbReference>
<feature type="compositionally biased region" description="Polar residues" evidence="4">
    <location>
        <begin position="1"/>
        <end position="13"/>
    </location>
</feature>
<evidence type="ECO:0000256" key="2">
    <source>
        <dbReference type="ARBA" id="ARBA00022946"/>
    </source>
</evidence>
<sequence>MATFPVTTSLPPHQSTPPPTAGHLRLPIATSADAALATLSAFLSSGRLTSSSPSVLPRTLRAAADLRLPRLGLQLHAFLVKTRILADPFSASALLHLYSTLAPLHRTRLLFDRIPKSTYPVPWNTMILRYAQDGFLDEAFELMVAMEESGVPIGASTWNAVIAGCVRAGNGELAIELLGKMVSVGGVVPNVATFNTVLHVISVLRGVDVLRELHAFVLRNSEVVGLGPVDLDRLQESLAAGYMSSSCVQYAGRVFRDIRISTCFLGNLMISGFLDTGQRNQALGVFREMAFGCGYEAQHLPSVSLTLVLPEVNLATKRGLEIHAYAYRHGFECDTSVCNALMAMYAKRDKLCLADKIFQGLDDKDVVSWNTMISSYATVHDFDLSFQLFREMQRNDTRPDDYTFTSVLNACSFACNHRTVMALHGQMIRMGLCHSYVDDMNSLMDAYGKCGFIDEAQNIFDETDRKDAISWNIIISCYGYSGFPQRAIRLFHQMQDQGYKPTRVTFIAVLAACSHAGLVGEALHYFEGMHRDYNITADEAHYACIIDCFGRAGQLKQAYEFIRGMPVVPNACVWGALLSSCRIHGNIGLAEIAAKKLIELDPQHSGYWMLLKDIYAKAMRWNDVSQLRTTIRDKGIKKCPGYSWIEVRDSEVHRFLTADKLHTQSHQIYQVLGGLTEQLMDEGYEPKIDVDLTYTEKGMY</sequence>
<protein>
    <submittedName>
        <fullName evidence="5">Pentatricopeptide repeat</fullName>
    </submittedName>
</protein>
<dbReference type="EMBL" id="MF737014">
    <property type="protein sequence ID" value="AVY91695.1"/>
    <property type="molecule type" value="Genomic_DNA"/>
</dbReference>
<dbReference type="PANTHER" id="PTHR47926">
    <property type="entry name" value="PENTATRICOPEPTIDE REPEAT-CONTAINING PROTEIN"/>
    <property type="match status" value="1"/>
</dbReference>
<dbReference type="GO" id="GO:0009451">
    <property type="term" value="P:RNA modification"/>
    <property type="evidence" value="ECO:0007669"/>
    <property type="project" value="InterPro"/>
</dbReference>
<feature type="repeat" description="PPR" evidence="3">
    <location>
        <begin position="154"/>
        <end position="188"/>
    </location>
</feature>
<dbReference type="Pfam" id="PF20431">
    <property type="entry name" value="E_motif"/>
    <property type="match status" value="1"/>
</dbReference>
<dbReference type="AlphaFoldDB" id="A0A2R4QNA5"/>
<dbReference type="InterPro" id="IPR046960">
    <property type="entry name" value="PPR_At4g14850-like_plant"/>
</dbReference>